<dbReference type="SUPFAM" id="SSF52540">
    <property type="entry name" value="P-loop containing nucleoside triphosphate hydrolases"/>
    <property type="match status" value="1"/>
</dbReference>
<dbReference type="GO" id="GO:0005524">
    <property type="term" value="F:ATP binding"/>
    <property type="evidence" value="ECO:0007669"/>
    <property type="project" value="InterPro"/>
</dbReference>
<organism evidence="2">
    <name type="scientific">freshwater metagenome</name>
    <dbReference type="NCBI Taxonomy" id="449393"/>
    <lineage>
        <taxon>unclassified sequences</taxon>
        <taxon>metagenomes</taxon>
        <taxon>ecological metagenomes</taxon>
    </lineage>
</organism>
<name>A0A6J7JC97_9ZZZZ</name>
<reference evidence="2" key="1">
    <citation type="submission" date="2020-05" db="EMBL/GenBank/DDBJ databases">
        <authorList>
            <person name="Chiriac C."/>
            <person name="Salcher M."/>
            <person name="Ghai R."/>
            <person name="Kavagutti S V."/>
        </authorList>
    </citation>
    <scope>NUCLEOTIDE SEQUENCE</scope>
</reference>
<accession>A0A6J7JC97</accession>
<dbReference type="EMBL" id="CAFBNF010000072">
    <property type="protein sequence ID" value="CAB4940579.1"/>
    <property type="molecule type" value="Genomic_DNA"/>
</dbReference>
<sequence length="223" mass="24047">MGVVPQADNLDEELTAGQNLGVWATLQRVPRRERAAAVASALDAAQLTDRADDRVGTLSGGMRRRLLIARALVHSPRLVLLDEPTVGLDPQVRADIWLVIDRLRNEGVTVLMSTHYIEEAERLADDVAIVNHGRIIARGSPLDLLAEHAGSEAVEYFGPPDRLAQVEALVAPTGLSTRRTGPSVSVLRAELLPTSVSDALGYGNRRAANLEDVFVLLTGEVLD</sequence>
<evidence type="ECO:0000313" key="2">
    <source>
        <dbReference type="EMBL" id="CAB4940579.1"/>
    </source>
</evidence>
<dbReference type="Gene3D" id="3.40.50.300">
    <property type="entry name" value="P-loop containing nucleotide triphosphate hydrolases"/>
    <property type="match status" value="1"/>
</dbReference>
<proteinExistence type="predicted"/>
<dbReference type="InterPro" id="IPR003439">
    <property type="entry name" value="ABC_transporter-like_ATP-bd"/>
</dbReference>
<gene>
    <name evidence="2" type="ORF">UFOPK3773_00831</name>
</gene>
<dbReference type="PROSITE" id="PS00211">
    <property type="entry name" value="ABC_TRANSPORTER_1"/>
    <property type="match status" value="1"/>
</dbReference>
<dbReference type="Pfam" id="PF00005">
    <property type="entry name" value="ABC_tran"/>
    <property type="match status" value="1"/>
</dbReference>
<evidence type="ECO:0000259" key="1">
    <source>
        <dbReference type="Pfam" id="PF00005"/>
    </source>
</evidence>
<dbReference type="PANTHER" id="PTHR43582">
    <property type="entry name" value="LINEARMYCIN RESISTANCE ATP-BINDING PROTEIN LNRL"/>
    <property type="match status" value="1"/>
</dbReference>
<dbReference type="GO" id="GO:0016887">
    <property type="term" value="F:ATP hydrolysis activity"/>
    <property type="evidence" value="ECO:0007669"/>
    <property type="project" value="InterPro"/>
</dbReference>
<dbReference type="InterPro" id="IPR017871">
    <property type="entry name" value="ABC_transporter-like_CS"/>
</dbReference>
<dbReference type="InterPro" id="IPR027417">
    <property type="entry name" value="P-loop_NTPase"/>
</dbReference>
<protein>
    <submittedName>
        <fullName evidence="2">Unannotated protein</fullName>
    </submittedName>
</protein>
<dbReference type="AlphaFoldDB" id="A0A6J7JC97"/>
<dbReference type="PANTHER" id="PTHR43582:SF2">
    <property type="entry name" value="LINEARMYCIN RESISTANCE ATP-BINDING PROTEIN LNRL"/>
    <property type="match status" value="1"/>
</dbReference>
<feature type="domain" description="ABC transporter" evidence="1">
    <location>
        <begin position="1"/>
        <end position="85"/>
    </location>
</feature>